<feature type="domain" description="HIT" evidence="2">
    <location>
        <begin position="25"/>
        <end position="133"/>
    </location>
</feature>
<dbReference type="PANTHER" id="PTHR46648">
    <property type="entry name" value="HIT FAMILY PROTEIN 1"/>
    <property type="match status" value="1"/>
</dbReference>
<reference evidence="3 4" key="1">
    <citation type="submission" date="2018-02" db="EMBL/GenBank/DDBJ databases">
        <title>Complete genome sequence of Streptomyces dengpaensis, the producer of angucyclines.</title>
        <authorList>
            <person name="Yumei L."/>
        </authorList>
    </citation>
    <scope>NUCLEOTIDE SEQUENCE [LARGE SCALE GENOMIC DNA]</scope>
    <source>
        <strain evidence="3 4">XZHG99</strain>
    </source>
</reference>
<sequence length="226" mass="25148">MSGAREGKCDGSDLCAELSGATFTEFSRTYQGDPHSRVLLETANFAMVVDISPLVEGHLLVVPKKHYLSFARAMLDYRHEAISVVQRARDWVRKTYGTVTLFEHGSTAGQSGGACIAHAHIHVLPVESKRLVAVMQRDELELTALPDITSWTEATESQRPYLLCSDGESSCVALLSARVRHQYLRSASAEVLGIPDPQWDWSLVVRKDLLRGTVRRYRHAISDLEV</sequence>
<dbReference type="Gene3D" id="3.30.428.10">
    <property type="entry name" value="HIT-like"/>
    <property type="match status" value="1"/>
</dbReference>
<dbReference type="EMBL" id="CP026652">
    <property type="protein sequence ID" value="AVH59064.1"/>
    <property type="molecule type" value="Genomic_DNA"/>
</dbReference>
<accession>A0ABM6SWA2</accession>
<evidence type="ECO:0000313" key="4">
    <source>
        <dbReference type="Proteomes" id="UP000238413"/>
    </source>
</evidence>
<feature type="short sequence motif" description="Histidine triad motif" evidence="1">
    <location>
        <begin position="118"/>
        <end position="122"/>
    </location>
</feature>
<dbReference type="Pfam" id="PF01230">
    <property type="entry name" value="HIT"/>
    <property type="match status" value="1"/>
</dbReference>
<dbReference type="InterPro" id="IPR011146">
    <property type="entry name" value="HIT-like"/>
</dbReference>
<protein>
    <submittedName>
        <fullName evidence="3">HIT domain-containing protein</fullName>
    </submittedName>
</protein>
<dbReference type="RefSeq" id="WP_099500807.1">
    <property type="nucleotide sequence ID" value="NZ_CP026652.1"/>
</dbReference>
<dbReference type="SUPFAM" id="SSF54197">
    <property type="entry name" value="HIT-like"/>
    <property type="match status" value="1"/>
</dbReference>
<dbReference type="PANTHER" id="PTHR46648:SF1">
    <property type="entry name" value="ADENOSINE 5'-MONOPHOSPHORAMIDASE HNT1"/>
    <property type="match status" value="1"/>
</dbReference>
<keyword evidence="4" id="KW-1185">Reference proteome</keyword>
<dbReference type="InterPro" id="IPR001310">
    <property type="entry name" value="Histidine_triad_HIT"/>
</dbReference>
<dbReference type="PROSITE" id="PS51084">
    <property type="entry name" value="HIT_2"/>
    <property type="match status" value="1"/>
</dbReference>
<evidence type="ECO:0000313" key="3">
    <source>
        <dbReference type="EMBL" id="AVH59064.1"/>
    </source>
</evidence>
<proteinExistence type="predicted"/>
<gene>
    <name evidence="3" type="ORF">C4B68_28660</name>
</gene>
<dbReference type="InterPro" id="IPR036265">
    <property type="entry name" value="HIT-like_sf"/>
</dbReference>
<evidence type="ECO:0000259" key="2">
    <source>
        <dbReference type="PROSITE" id="PS51084"/>
    </source>
</evidence>
<evidence type="ECO:0000256" key="1">
    <source>
        <dbReference type="PROSITE-ProRule" id="PRU00464"/>
    </source>
</evidence>
<dbReference type="Proteomes" id="UP000238413">
    <property type="component" value="Chromosome"/>
</dbReference>
<name>A0ABM6SWA2_9ACTN</name>
<organism evidence="3 4">
    <name type="scientific">Streptomyces dengpaensis</name>
    <dbReference type="NCBI Taxonomy" id="2049881"/>
    <lineage>
        <taxon>Bacteria</taxon>
        <taxon>Bacillati</taxon>
        <taxon>Actinomycetota</taxon>
        <taxon>Actinomycetes</taxon>
        <taxon>Kitasatosporales</taxon>
        <taxon>Streptomycetaceae</taxon>
        <taxon>Streptomyces</taxon>
    </lineage>
</organism>